<evidence type="ECO:0000256" key="2">
    <source>
        <dbReference type="ARBA" id="ARBA00004541"/>
    </source>
</evidence>
<dbReference type="GO" id="GO:0005829">
    <property type="term" value="C:cytosol"/>
    <property type="evidence" value="ECO:0007669"/>
    <property type="project" value="UniProtKB-SubCell"/>
</dbReference>
<evidence type="ECO:0000259" key="11">
    <source>
        <dbReference type="PROSITE" id="PS50086"/>
    </source>
</evidence>
<dbReference type="PANTHER" id="PTHR13530">
    <property type="entry name" value="TBC1 DOMAIN FAMILY MEMBER 7"/>
    <property type="match status" value="1"/>
</dbReference>
<gene>
    <name evidence="12" type="ORF">CEUTPL_LOCUS879</name>
</gene>
<keyword evidence="8" id="KW-0458">Lysosome</keyword>
<keyword evidence="13" id="KW-1185">Reference proteome</keyword>
<evidence type="ECO:0000256" key="9">
    <source>
        <dbReference type="ARBA" id="ARBA00023329"/>
    </source>
</evidence>
<evidence type="ECO:0000256" key="7">
    <source>
        <dbReference type="ARBA" id="ARBA00023136"/>
    </source>
</evidence>
<comment type="subcellular location">
    <subcellularLocation>
        <location evidence="1">Cytoplasm</location>
        <location evidence="1">Cytosol</location>
    </subcellularLocation>
    <subcellularLocation>
        <location evidence="2">Cytoplasmic vesicle</location>
    </subcellularLocation>
    <subcellularLocation>
        <location evidence="3">Lysosome membrane</location>
    </subcellularLocation>
</comment>
<dbReference type="EMBL" id="OU892277">
    <property type="protein sequence ID" value="CAG9760143.1"/>
    <property type="molecule type" value="Genomic_DNA"/>
</dbReference>
<evidence type="ECO:0000256" key="10">
    <source>
        <dbReference type="ARBA" id="ARBA00046045"/>
    </source>
</evidence>
<dbReference type="PANTHER" id="PTHR13530:SF3">
    <property type="entry name" value="TBC1 DOMAIN FAMILY MEMBER 7"/>
    <property type="match status" value="1"/>
</dbReference>
<dbReference type="InterPro" id="IPR043039">
    <property type="entry name" value="TBC1D7_dom2"/>
</dbReference>
<sequence length="302" mass="35390">MNQEERNFRSIYYEKVGFKSVEEKKSLEILLKDKSLDLIKLKQFCVRFSVPQTYRCLLWKLLLGILPTKVQCHEFVTSQRKQEFNNLLQALVFMKIVDERTPKSQVFLVMWLLQTNNLTFDYSNLQERDLFGFVPIAKCLNYFFDDDTDIYWIAKKFYEKIAKMKNDIPRLIEVTHCLIEKEDAEYYKILKNNGIIDGLPLSKWFQCCLAGIIDENCIIKIWDKICGGSHKILAFLVTITLLSLKHRIIKMNNASGVIDILKNIPEDSAEIIVNKTIDLWQHYGSPLTVHEKPKSIFDASFK</sequence>
<keyword evidence="6" id="KW-0963">Cytoplasm</keyword>
<dbReference type="Proteomes" id="UP001152799">
    <property type="component" value="Chromosome 1"/>
</dbReference>
<feature type="domain" description="Rab-GAP TBC" evidence="11">
    <location>
        <begin position="49"/>
        <end position="229"/>
    </location>
</feature>
<evidence type="ECO:0000256" key="1">
    <source>
        <dbReference type="ARBA" id="ARBA00004514"/>
    </source>
</evidence>
<evidence type="ECO:0000313" key="12">
    <source>
        <dbReference type="EMBL" id="CAG9760143.1"/>
    </source>
</evidence>
<proteinExistence type="predicted"/>
<dbReference type="GO" id="GO:0032007">
    <property type="term" value="P:negative regulation of TOR signaling"/>
    <property type="evidence" value="ECO:0007669"/>
    <property type="project" value="TreeGrafter"/>
</dbReference>
<dbReference type="Pfam" id="PF00566">
    <property type="entry name" value="RabGAP-TBC"/>
    <property type="match status" value="1"/>
</dbReference>
<dbReference type="Gene3D" id="1.10.10.750">
    <property type="entry name" value="Ypt/Rab-GAP domain of gyp1p, domain 1"/>
    <property type="match status" value="1"/>
</dbReference>
<accession>A0A9N9QIK8</accession>
<evidence type="ECO:0000256" key="3">
    <source>
        <dbReference type="ARBA" id="ARBA00004656"/>
    </source>
</evidence>
<dbReference type="Gene3D" id="1.10.472.80">
    <property type="entry name" value="Ypt/Rab-GAP domain of gyp1p, domain 3"/>
    <property type="match status" value="1"/>
</dbReference>
<dbReference type="InterPro" id="IPR000195">
    <property type="entry name" value="Rab-GAP-TBC_dom"/>
</dbReference>
<dbReference type="Gene3D" id="1.10.8.680">
    <property type="entry name" value="Ypt/Rab-GAP domain of gyp1p, domain 2"/>
    <property type="match status" value="1"/>
</dbReference>
<dbReference type="GO" id="GO:0005765">
    <property type="term" value="C:lysosomal membrane"/>
    <property type="evidence" value="ECO:0007669"/>
    <property type="project" value="UniProtKB-SubCell"/>
</dbReference>
<organism evidence="12 13">
    <name type="scientific">Ceutorhynchus assimilis</name>
    <name type="common">cabbage seed weevil</name>
    <dbReference type="NCBI Taxonomy" id="467358"/>
    <lineage>
        <taxon>Eukaryota</taxon>
        <taxon>Metazoa</taxon>
        <taxon>Ecdysozoa</taxon>
        <taxon>Arthropoda</taxon>
        <taxon>Hexapoda</taxon>
        <taxon>Insecta</taxon>
        <taxon>Pterygota</taxon>
        <taxon>Neoptera</taxon>
        <taxon>Endopterygota</taxon>
        <taxon>Coleoptera</taxon>
        <taxon>Polyphaga</taxon>
        <taxon>Cucujiformia</taxon>
        <taxon>Curculionidae</taxon>
        <taxon>Ceutorhynchinae</taxon>
        <taxon>Ceutorhynchus</taxon>
    </lineage>
</organism>
<dbReference type="OrthoDB" id="18718at2759"/>
<dbReference type="PROSITE" id="PS50086">
    <property type="entry name" value="TBC_RABGAP"/>
    <property type="match status" value="1"/>
</dbReference>
<keyword evidence="9" id="KW-0968">Cytoplasmic vesicle</keyword>
<dbReference type="AlphaFoldDB" id="A0A9N9QIK8"/>
<dbReference type="GO" id="GO:0005096">
    <property type="term" value="F:GTPase activator activity"/>
    <property type="evidence" value="ECO:0007669"/>
    <property type="project" value="UniProtKB-KW"/>
</dbReference>
<dbReference type="SUPFAM" id="SSF47923">
    <property type="entry name" value="Ypt/Rab-GAP domain of gyp1p"/>
    <property type="match status" value="2"/>
</dbReference>
<comment type="function">
    <text evidence="10">Non-catalytic component of the TSC-TBC complex, a multiprotein complex that acts as a negative regulator of the canonical mTORC1 complex, an evolutionarily conserved central nutrient sensor that stimulates anabolic reactions and macromolecule biosynthesis to promote cellular biomass generation and growth. The TSC-TBC complex acts as a GTPase-activating protein (GAP) for the small GTPase RHEB, a direct activator of the protein kinase activity of mTORC1. In absence of nutrients, the TSC-TBC complex inhibits mTORC1, thereby preventing phosphorylation of ribosomal protein S6 kinase (RPS6KB1 and RPS6KB2) and EIF4EBP1 (4E-BP1) by the mTORC1 signaling. The TSC-TBC complex is inactivated in response to nutrients, relieving inhibition of mTORC1.</text>
</comment>
<dbReference type="InterPro" id="IPR039842">
    <property type="entry name" value="TBC1D7"/>
</dbReference>
<keyword evidence="7" id="KW-0472">Membrane</keyword>
<evidence type="ECO:0000256" key="8">
    <source>
        <dbReference type="ARBA" id="ARBA00023228"/>
    </source>
</evidence>
<evidence type="ECO:0000256" key="6">
    <source>
        <dbReference type="ARBA" id="ARBA00022490"/>
    </source>
</evidence>
<reference evidence="12" key="1">
    <citation type="submission" date="2022-01" db="EMBL/GenBank/DDBJ databases">
        <authorList>
            <person name="King R."/>
        </authorList>
    </citation>
    <scope>NUCLEOTIDE SEQUENCE</scope>
</reference>
<evidence type="ECO:0000256" key="5">
    <source>
        <dbReference type="ARBA" id="ARBA00022468"/>
    </source>
</evidence>
<protein>
    <recommendedName>
        <fullName evidence="4">TBC1 domain family member 7</fullName>
    </recommendedName>
</protein>
<evidence type="ECO:0000313" key="13">
    <source>
        <dbReference type="Proteomes" id="UP001152799"/>
    </source>
</evidence>
<evidence type="ECO:0000256" key="4">
    <source>
        <dbReference type="ARBA" id="ARBA00015455"/>
    </source>
</evidence>
<dbReference type="GO" id="GO:0031410">
    <property type="term" value="C:cytoplasmic vesicle"/>
    <property type="evidence" value="ECO:0007669"/>
    <property type="project" value="UniProtKB-SubCell"/>
</dbReference>
<name>A0A9N9QIK8_9CUCU</name>
<keyword evidence="5" id="KW-0343">GTPase activation</keyword>
<dbReference type="InterPro" id="IPR035969">
    <property type="entry name" value="Rab-GAP_TBC_sf"/>
</dbReference>